<comment type="subcellular location">
    <subcellularLocation>
        <location evidence="1">Cell outer membrane</location>
    </subcellularLocation>
</comment>
<dbReference type="InterPro" id="IPR051544">
    <property type="entry name" value="TPS_OM_transporter"/>
</dbReference>
<dbReference type="GO" id="GO:0009279">
    <property type="term" value="C:cell outer membrane"/>
    <property type="evidence" value="ECO:0007669"/>
    <property type="project" value="UniProtKB-SubCell"/>
</dbReference>
<dbReference type="RefSeq" id="WP_238996841.1">
    <property type="nucleotide sequence ID" value="NZ_CP060244.1"/>
</dbReference>
<dbReference type="EMBL" id="CP060244">
    <property type="protein sequence ID" value="QNT77401.1"/>
    <property type="molecule type" value="Genomic_DNA"/>
</dbReference>
<reference evidence="10 11" key="1">
    <citation type="submission" date="2020-08" db="EMBL/GenBank/DDBJ databases">
        <title>Complete genome sequence of Entomobacter blattae G55GP.</title>
        <authorList>
            <person name="Poehlein A."/>
            <person name="Guzman J."/>
            <person name="Daniel R."/>
            <person name="Vilcinskas A."/>
        </authorList>
    </citation>
    <scope>NUCLEOTIDE SEQUENCE [LARGE SCALE GENOMIC DNA]</scope>
    <source>
        <strain evidence="10 11">G55GP</strain>
    </source>
</reference>
<dbReference type="InterPro" id="IPR013686">
    <property type="entry name" value="Polypept-transport_assoc_ShlB"/>
</dbReference>
<dbReference type="InterPro" id="IPR035251">
    <property type="entry name" value="ShlB_POTRA"/>
</dbReference>
<dbReference type="Pfam" id="PF17287">
    <property type="entry name" value="POTRA_3"/>
    <property type="match status" value="1"/>
</dbReference>
<dbReference type="Pfam" id="PF03865">
    <property type="entry name" value="ShlB"/>
    <property type="match status" value="1"/>
</dbReference>
<dbReference type="GO" id="GO:0008320">
    <property type="term" value="F:protein transmembrane transporter activity"/>
    <property type="evidence" value="ECO:0007669"/>
    <property type="project" value="TreeGrafter"/>
</dbReference>
<keyword evidence="6" id="KW-0653">Protein transport</keyword>
<dbReference type="Gene3D" id="3.10.20.310">
    <property type="entry name" value="membrane protein fhac"/>
    <property type="match status" value="1"/>
</dbReference>
<keyword evidence="4" id="KW-1134">Transmembrane beta strand</keyword>
<dbReference type="AlphaFoldDB" id="A0A7H1NNP1"/>
<dbReference type="PANTHER" id="PTHR34597">
    <property type="entry name" value="SLR1661 PROTEIN"/>
    <property type="match status" value="1"/>
</dbReference>
<dbReference type="Pfam" id="PF08479">
    <property type="entry name" value="POTRA_2"/>
    <property type="match status" value="1"/>
</dbReference>
<evidence type="ECO:0000256" key="2">
    <source>
        <dbReference type="ARBA" id="ARBA00009055"/>
    </source>
</evidence>
<dbReference type="InterPro" id="IPR034746">
    <property type="entry name" value="POTRA"/>
</dbReference>
<keyword evidence="7" id="KW-0472">Membrane</keyword>
<keyword evidence="11" id="KW-1185">Reference proteome</keyword>
<dbReference type="InterPro" id="IPR005565">
    <property type="entry name" value="Hemolysn_activator_HlyB_C"/>
</dbReference>
<feature type="domain" description="POTRA" evidence="9">
    <location>
        <begin position="86"/>
        <end position="161"/>
    </location>
</feature>
<gene>
    <name evidence="10" type="primary">shlB</name>
    <name evidence="10" type="ORF">JGUZn3_01350</name>
</gene>
<name>A0A7H1NNP1_9PROT</name>
<evidence type="ECO:0000256" key="6">
    <source>
        <dbReference type="ARBA" id="ARBA00022927"/>
    </source>
</evidence>
<keyword evidence="8" id="KW-0998">Cell outer membrane</keyword>
<dbReference type="GO" id="GO:0098046">
    <property type="term" value="C:type V protein secretion system complex"/>
    <property type="evidence" value="ECO:0007669"/>
    <property type="project" value="TreeGrafter"/>
</dbReference>
<evidence type="ECO:0000256" key="4">
    <source>
        <dbReference type="ARBA" id="ARBA00022452"/>
    </source>
</evidence>
<dbReference type="Proteomes" id="UP000516349">
    <property type="component" value="Chromosome"/>
</dbReference>
<evidence type="ECO:0000313" key="10">
    <source>
        <dbReference type="EMBL" id="QNT77401.1"/>
    </source>
</evidence>
<evidence type="ECO:0000256" key="7">
    <source>
        <dbReference type="ARBA" id="ARBA00023136"/>
    </source>
</evidence>
<evidence type="ECO:0000256" key="8">
    <source>
        <dbReference type="ARBA" id="ARBA00023237"/>
    </source>
</evidence>
<evidence type="ECO:0000256" key="1">
    <source>
        <dbReference type="ARBA" id="ARBA00004442"/>
    </source>
</evidence>
<keyword evidence="5" id="KW-0812">Transmembrane</keyword>
<evidence type="ECO:0000313" key="11">
    <source>
        <dbReference type="Proteomes" id="UP000516349"/>
    </source>
</evidence>
<dbReference type="GO" id="GO:0046819">
    <property type="term" value="P:protein secretion by the type V secretion system"/>
    <property type="evidence" value="ECO:0007669"/>
    <property type="project" value="TreeGrafter"/>
</dbReference>
<organism evidence="10 11">
    <name type="scientific">Entomobacter blattae</name>
    <dbReference type="NCBI Taxonomy" id="2762277"/>
    <lineage>
        <taxon>Bacteria</taxon>
        <taxon>Pseudomonadati</taxon>
        <taxon>Pseudomonadota</taxon>
        <taxon>Alphaproteobacteria</taxon>
        <taxon>Acetobacterales</taxon>
        <taxon>Acetobacteraceae</taxon>
        <taxon>Entomobacter</taxon>
    </lineage>
</organism>
<keyword evidence="3" id="KW-0813">Transport</keyword>
<evidence type="ECO:0000256" key="3">
    <source>
        <dbReference type="ARBA" id="ARBA00022448"/>
    </source>
</evidence>
<sequence length="474" mass="51985">MRPIITIISAGIFGLVCVRAQAQGLPLSTEPVMPSGGFLPAGPGSSQDQFQRFQQRKEELQRLAPPNSNTQIKAKDKTVNGSSRCVSISNIIVDGAHNLPEDELQRITSHHVHQCLTVSDLNKVIDDLNGAYIAHGYVTSRAYLPQQNLSGGVLKVIVVEGRIASFSFKGVDADLHEEMAFPGLQGEVLDLHDLEQGLEQMNRLPNWQSQMQIAPGPTPGTSIVDVNVPDPGVLHGQIWADNNGQYETGREIGHALLTAQDALGLLDMWSVEYDHSLVGNAGMRRTSYLSANGSIPYGYATFFGGWWMADDAYQLNSQGETFQLYGKRKDFRVGASYVLLRNDIGVTTFQTSYELKSFASYLNQTRIETQSARQASIVSQVSESLNGFGGGVWYITLGMRFGLGGLGTSRSFSDPGPQDPHSRYVKPSLDIDGYQPLDDDIVWHTSVHGEYSTKNQYTSNQLQVGGPYTVRGFF</sequence>
<dbReference type="PANTHER" id="PTHR34597:SF3">
    <property type="entry name" value="OUTER MEMBRANE TRANSPORTER CDIB"/>
    <property type="match status" value="1"/>
</dbReference>
<dbReference type="PROSITE" id="PS51779">
    <property type="entry name" value="POTRA"/>
    <property type="match status" value="1"/>
</dbReference>
<protein>
    <submittedName>
        <fullName evidence="10">Hemolysin transporter protein ShlB</fullName>
    </submittedName>
</protein>
<dbReference type="Gene3D" id="2.40.160.50">
    <property type="entry name" value="membrane protein fhac: a member of the omp85/tpsb transporter family"/>
    <property type="match status" value="1"/>
</dbReference>
<evidence type="ECO:0000256" key="5">
    <source>
        <dbReference type="ARBA" id="ARBA00022692"/>
    </source>
</evidence>
<dbReference type="KEGG" id="ebla:JGUZn3_01350"/>
<accession>A0A7H1NNP1</accession>
<proteinExistence type="inferred from homology"/>
<comment type="similarity">
    <text evidence="2">Belongs to the TPS (TC 1.B.20) family.</text>
</comment>
<evidence type="ECO:0000259" key="9">
    <source>
        <dbReference type="PROSITE" id="PS51779"/>
    </source>
</evidence>